<dbReference type="RefSeq" id="WP_120736179.1">
    <property type="nucleotide sequence ID" value="NZ_CP032568.1"/>
</dbReference>
<dbReference type="Pfam" id="PF13560">
    <property type="entry name" value="HTH_31"/>
    <property type="match status" value="1"/>
</dbReference>
<accession>A0A386Z9I0</accession>
<dbReference type="SMART" id="SM00530">
    <property type="entry name" value="HTH_XRE"/>
    <property type="match status" value="1"/>
</dbReference>
<dbReference type="OrthoDB" id="5148209at2"/>
<dbReference type="PROSITE" id="PS50943">
    <property type="entry name" value="HTH_CROC1"/>
    <property type="match status" value="1"/>
</dbReference>
<protein>
    <submittedName>
        <fullName evidence="2">XRE family transcriptional regulator</fullName>
    </submittedName>
</protein>
<sequence>MSRSASDGEPIGVVVKRLRRQRNLTQETLAQRVGCSRSLIQQIENGTRVPPRAQREKLSAVLGERLPGAGDETDAEAALSDMRIRFDILLNQNSAIATRALSIAQSLAALDDTDDILAPLRDIADRQLDRAEEVLTQIPSGSVVVREWNTIIDWLTVLVRAEQRICAIHTAELGAIGGDVGDEYHREILAKARSGVSVQRVYVLDDVLNIEPYEDRLWHQVKAGVETILVNRDFAPNAQGILIVDDNYVLAGDYDFRRKERDSSRFSTLRHDVQAAYRKFNHLRELKNYGRALVVNDLVQATGLVRFARLDDDCRPRFRAALRRAWNNEDPDTESVPR</sequence>
<dbReference type="AlphaFoldDB" id="A0A386Z9I0"/>
<dbReference type="Gene3D" id="1.10.260.40">
    <property type="entry name" value="lambda repressor-like DNA-binding domains"/>
    <property type="match status" value="1"/>
</dbReference>
<dbReference type="CDD" id="cd00093">
    <property type="entry name" value="HTH_XRE"/>
    <property type="match status" value="1"/>
</dbReference>
<dbReference type="GO" id="GO:0003677">
    <property type="term" value="F:DNA binding"/>
    <property type="evidence" value="ECO:0007669"/>
    <property type="project" value="InterPro"/>
</dbReference>
<dbReference type="KEGG" id="nyu:D7D52_10725"/>
<evidence type="ECO:0000259" key="1">
    <source>
        <dbReference type="PROSITE" id="PS50943"/>
    </source>
</evidence>
<dbReference type="InterPro" id="IPR001387">
    <property type="entry name" value="Cro/C1-type_HTH"/>
</dbReference>
<dbReference type="Proteomes" id="UP000267164">
    <property type="component" value="Chromosome"/>
</dbReference>
<proteinExistence type="predicted"/>
<dbReference type="InterPro" id="IPR010982">
    <property type="entry name" value="Lambda_DNA-bd_dom_sf"/>
</dbReference>
<dbReference type="EMBL" id="CP032568">
    <property type="protein sequence ID" value="AYF74258.1"/>
    <property type="molecule type" value="Genomic_DNA"/>
</dbReference>
<feature type="domain" description="HTH cro/C1-type" evidence="1">
    <location>
        <begin position="15"/>
        <end position="69"/>
    </location>
</feature>
<dbReference type="SUPFAM" id="SSF47413">
    <property type="entry name" value="lambda repressor-like DNA-binding domains"/>
    <property type="match status" value="1"/>
</dbReference>
<organism evidence="2 3">
    <name type="scientific">Nocardia yunnanensis</name>
    <dbReference type="NCBI Taxonomy" id="2382165"/>
    <lineage>
        <taxon>Bacteria</taxon>
        <taxon>Bacillati</taxon>
        <taxon>Actinomycetota</taxon>
        <taxon>Actinomycetes</taxon>
        <taxon>Mycobacteriales</taxon>
        <taxon>Nocardiaceae</taxon>
        <taxon>Nocardia</taxon>
    </lineage>
</organism>
<evidence type="ECO:0000313" key="3">
    <source>
        <dbReference type="Proteomes" id="UP000267164"/>
    </source>
</evidence>
<gene>
    <name evidence="2" type="ORF">D7D52_10725</name>
</gene>
<keyword evidence="3" id="KW-1185">Reference proteome</keyword>
<evidence type="ECO:0000313" key="2">
    <source>
        <dbReference type="EMBL" id="AYF74258.1"/>
    </source>
</evidence>
<reference evidence="2 3" key="1">
    <citation type="submission" date="2018-09" db="EMBL/GenBank/DDBJ databases">
        <title>Nocardia yunnanensis sp. nov., an actinomycete isolated from a soil sample.</title>
        <authorList>
            <person name="Zhang J."/>
        </authorList>
    </citation>
    <scope>NUCLEOTIDE SEQUENCE [LARGE SCALE GENOMIC DNA]</scope>
    <source>
        <strain evidence="2 3">CFHS0054</strain>
    </source>
</reference>
<name>A0A386Z9I0_9NOCA</name>